<evidence type="ECO:0000256" key="4">
    <source>
        <dbReference type="PROSITE-ProRule" id="PRU00335"/>
    </source>
</evidence>
<reference evidence="6 7" key="1">
    <citation type="submission" date="2019-07" db="EMBL/GenBank/DDBJ databases">
        <title>Cryptosporangium phraense sp. nov., isolated from plant litter.</title>
        <authorList>
            <person name="Suriyachadkun C."/>
        </authorList>
    </citation>
    <scope>NUCLEOTIDE SEQUENCE [LARGE SCALE GENOMIC DNA]</scope>
    <source>
        <strain evidence="6 7">A-T 5661</strain>
    </source>
</reference>
<dbReference type="SUPFAM" id="SSF46689">
    <property type="entry name" value="Homeodomain-like"/>
    <property type="match status" value="1"/>
</dbReference>
<dbReference type="InterPro" id="IPR009057">
    <property type="entry name" value="Homeodomain-like_sf"/>
</dbReference>
<dbReference type="PROSITE" id="PS50977">
    <property type="entry name" value="HTH_TETR_2"/>
    <property type="match status" value="1"/>
</dbReference>
<evidence type="ECO:0000256" key="3">
    <source>
        <dbReference type="ARBA" id="ARBA00023163"/>
    </source>
</evidence>
<keyword evidence="2 4" id="KW-0238">DNA-binding</keyword>
<evidence type="ECO:0000256" key="2">
    <source>
        <dbReference type="ARBA" id="ARBA00023125"/>
    </source>
</evidence>
<dbReference type="PANTHER" id="PTHR30055">
    <property type="entry name" value="HTH-TYPE TRANSCRIPTIONAL REGULATOR RUTR"/>
    <property type="match status" value="1"/>
</dbReference>
<dbReference type="AlphaFoldDB" id="A0A545AZ52"/>
<dbReference type="GO" id="GO:0000976">
    <property type="term" value="F:transcription cis-regulatory region binding"/>
    <property type="evidence" value="ECO:0007669"/>
    <property type="project" value="TreeGrafter"/>
</dbReference>
<accession>A0A545AZ52</accession>
<dbReference type="EMBL" id="VIRS01000002">
    <property type="protein sequence ID" value="TQS46568.1"/>
    <property type="molecule type" value="Genomic_DNA"/>
</dbReference>
<keyword evidence="7" id="KW-1185">Reference proteome</keyword>
<dbReference type="InParanoid" id="A0A545AZ52"/>
<dbReference type="PANTHER" id="PTHR30055:SF234">
    <property type="entry name" value="HTH-TYPE TRANSCRIPTIONAL REGULATOR BETI"/>
    <property type="match status" value="1"/>
</dbReference>
<evidence type="ECO:0000313" key="6">
    <source>
        <dbReference type="EMBL" id="TQS46568.1"/>
    </source>
</evidence>
<dbReference type="OrthoDB" id="155497at2"/>
<name>A0A545AZ52_9ACTN</name>
<protein>
    <submittedName>
        <fullName evidence="6">TetR family transcriptional regulator</fullName>
    </submittedName>
</protein>
<evidence type="ECO:0000313" key="7">
    <source>
        <dbReference type="Proteomes" id="UP000317982"/>
    </source>
</evidence>
<dbReference type="Gene3D" id="1.10.357.10">
    <property type="entry name" value="Tetracycline Repressor, domain 2"/>
    <property type="match status" value="1"/>
</dbReference>
<dbReference type="Pfam" id="PF17754">
    <property type="entry name" value="TetR_C_14"/>
    <property type="match status" value="1"/>
</dbReference>
<feature type="DNA-binding region" description="H-T-H motif" evidence="4">
    <location>
        <begin position="35"/>
        <end position="54"/>
    </location>
</feature>
<dbReference type="Pfam" id="PF00440">
    <property type="entry name" value="TetR_N"/>
    <property type="match status" value="1"/>
</dbReference>
<proteinExistence type="predicted"/>
<evidence type="ECO:0000256" key="1">
    <source>
        <dbReference type="ARBA" id="ARBA00023015"/>
    </source>
</evidence>
<evidence type="ECO:0000259" key="5">
    <source>
        <dbReference type="PROSITE" id="PS50977"/>
    </source>
</evidence>
<dbReference type="Gene3D" id="1.10.10.60">
    <property type="entry name" value="Homeodomain-like"/>
    <property type="match status" value="1"/>
</dbReference>
<dbReference type="GO" id="GO:0003700">
    <property type="term" value="F:DNA-binding transcription factor activity"/>
    <property type="evidence" value="ECO:0007669"/>
    <property type="project" value="TreeGrafter"/>
</dbReference>
<dbReference type="InterPro" id="IPR041347">
    <property type="entry name" value="MftR_C"/>
</dbReference>
<dbReference type="Proteomes" id="UP000317982">
    <property type="component" value="Unassembled WGS sequence"/>
</dbReference>
<dbReference type="PRINTS" id="PR00455">
    <property type="entry name" value="HTHTETR"/>
</dbReference>
<keyword evidence="1" id="KW-0805">Transcription regulation</keyword>
<gene>
    <name evidence="6" type="ORF">FL583_04085</name>
</gene>
<feature type="domain" description="HTH tetR-type" evidence="5">
    <location>
        <begin position="12"/>
        <end position="72"/>
    </location>
</feature>
<sequence>MAGMSLRERKKAQTRLLIADIAMGLFAERGFDGVTVAEVARAADVSVNTVFNYFPTKEDLFFDREAEVEDSLAAVVRARRPGESVIGALRRWVVEGFDTDLWATGLWPEAADFFRLVDDSPSLRARTRELGERTENALARTLATETGAGPDDPMPSLVAGLVAGSRHAVLAEARRRLLAGEPFDVVKTWARDAYQRAFDLLENGVPRNYGVTEVR</sequence>
<comment type="caution">
    <text evidence="6">The sequence shown here is derived from an EMBL/GenBank/DDBJ whole genome shotgun (WGS) entry which is preliminary data.</text>
</comment>
<dbReference type="InterPro" id="IPR050109">
    <property type="entry name" value="HTH-type_TetR-like_transc_reg"/>
</dbReference>
<organism evidence="6 7">
    <name type="scientific">Cryptosporangium phraense</name>
    <dbReference type="NCBI Taxonomy" id="2593070"/>
    <lineage>
        <taxon>Bacteria</taxon>
        <taxon>Bacillati</taxon>
        <taxon>Actinomycetota</taxon>
        <taxon>Actinomycetes</taxon>
        <taxon>Cryptosporangiales</taxon>
        <taxon>Cryptosporangiaceae</taxon>
        <taxon>Cryptosporangium</taxon>
    </lineage>
</organism>
<keyword evidence="3" id="KW-0804">Transcription</keyword>
<dbReference type="InterPro" id="IPR001647">
    <property type="entry name" value="HTH_TetR"/>
</dbReference>